<dbReference type="AlphaFoldDB" id="A0A9D1YDQ9"/>
<reference evidence="1" key="1">
    <citation type="journal article" date="2021" name="PeerJ">
        <title>Extensive microbial diversity within the chicken gut microbiome revealed by metagenomics and culture.</title>
        <authorList>
            <person name="Gilroy R."/>
            <person name="Ravi A."/>
            <person name="Getino M."/>
            <person name="Pursley I."/>
            <person name="Horton D.L."/>
            <person name="Alikhan N.F."/>
            <person name="Baker D."/>
            <person name="Gharbi K."/>
            <person name="Hall N."/>
            <person name="Watson M."/>
            <person name="Adriaenssens E.M."/>
            <person name="Foster-Nyarko E."/>
            <person name="Jarju S."/>
            <person name="Secka A."/>
            <person name="Antonio M."/>
            <person name="Oren A."/>
            <person name="Chaudhuri R.R."/>
            <person name="La Ragione R."/>
            <person name="Hildebrand F."/>
            <person name="Pallen M.J."/>
        </authorList>
    </citation>
    <scope>NUCLEOTIDE SEQUENCE</scope>
    <source>
        <strain evidence="1">1282</strain>
    </source>
</reference>
<comment type="caution">
    <text evidence="1">The sequence shown here is derived from an EMBL/GenBank/DDBJ whole genome shotgun (WGS) entry which is preliminary data.</text>
</comment>
<accession>A0A9D1YDQ9</accession>
<organism evidence="1 2">
    <name type="scientific">Candidatus Acutalibacter pullistercoris</name>
    <dbReference type="NCBI Taxonomy" id="2838418"/>
    <lineage>
        <taxon>Bacteria</taxon>
        <taxon>Bacillati</taxon>
        <taxon>Bacillota</taxon>
        <taxon>Clostridia</taxon>
        <taxon>Eubacteriales</taxon>
        <taxon>Acutalibacteraceae</taxon>
        <taxon>Acutalibacter</taxon>
    </lineage>
</organism>
<gene>
    <name evidence="1" type="ORF">H9838_07915</name>
</gene>
<sequence length="125" mass="14190">MSEKKEQLLLLDNSTMYVIGAGDYHSTNLSFEEAKAIIDMYDAGDILRCFTDRATEQVLHDFVGIEPRDFAYKPIRKMRVGQDAIVVKLYITPSETQPEVEAADGVTAKKIQNVYVYCQYITRTA</sequence>
<dbReference type="Proteomes" id="UP000823915">
    <property type="component" value="Unassembled WGS sequence"/>
</dbReference>
<protein>
    <submittedName>
        <fullName evidence="1">YddF family protein</fullName>
    </submittedName>
</protein>
<evidence type="ECO:0000313" key="1">
    <source>
        <dbReference type="EMBL" id="HIY27077.1"/>
    </source>
</evidence>
<evidence type="ECO:0000313" key="2">
    <source>
        <dbReference type="Proteomes" id="UP000823915"/>
    </source>
</evidence>
<reference evidence="1" key="2">
    <citation type="submission" date="2021-04" db="EMBL/GenBank/DDBJ databases">
        <authorList>
            <person name="Gilroy R."/>
        </authorList>
    </citation>
    <scope>NUCLEOTIDE SEQUENCE</scope>
    <source>
        <strain evidence="1">1282</strain>
    </source>
</reference>
<proteinExistence type="predicted"/>
<name>A0A9D1YDQ9_9FIRM</name>
<dbReference type="EMBL" id="DXDU01000128">
    <property type="protein sequence ID" value="HIY27077.1"/>
    <property type="molecule type" value="Genomic_DNA"/>
</dbReference>